<dbReference type="InterPro" id="IPR024191">
    <property type="entry name" value="Peptidase_M61"/>
</dbReference>
<dbReference type="STRING" id="435880.SAMN04487988_12037"/>
<dbReference type="SUPFAM" id="SSF55486">
    <property type="entry name" value="Metalloproteases ('zincins'), catalytic domain"/>
    <property type="match status" value="1"/>
</dbReference>
<keyword evidence="3" id="KW-0482">Metalloprotease</keyword>
<keyword evidence="3" id="KW-0378">Hydrolase</keyword>
<dbReference type="AlphaFoldDB" id="A0A1I2XLP4"/>
<organism evidence="3 4">
    <name type="scientific">Algoriphagus hitonicola</name>
    <dbReference type="NCBI Taxonomy" id="435880"/>
    <lineage>
        <taxon>Bacteria</taxon>
        <taxon>Pseudomonadati</taxon>
        <taxon>Bacteroidota</taxon>
        <taxon>Cytophagia</taxon>
        <taxon>Cytophagales</taxon>
        <taxon>Cyclobacteriaceae</taxon>
        <taxon>Algoriphagus</taxon>
    </lineage>
</organism>
<dbReference type="InterPro" id="IPR040756">
    <property type="entry name" value="Peptidase_M61_N"/>
</dbReference>
<evidence type="ECO:0000259" key="2">
    <source>
        <dbReference type="Pfam" id="PF17899"/>
    </source>
</evidence>
<evidence type="ECO:0000259" key="1">
    <source>
        <dbReference type="Pfam" id="PF05299"/>
    </source>
</evidence>
<dbReference type="Pfam" id="PF05299">
    <property type="entry name" value="Peptidase_M61"/>
    <property type="match status" value="1"/>
</dbReference>
<proteinExistence type="predicted"/>
<keyword evidence="4" id="KW-1185">Reference proteome</keyword>
<feature type="domain" description="Peptidase M61 catalytic" evidence="1">
    <location>
        <begin position="259"/>
        <end position="373"/>
    </location>
</feature>
<dbReference type="InterPro" id="IPR007963">
    <property type="entry name" value="Peptidase_M61_catalytic"/>
</dbReference>
<dbReference type="GO" id="GO:0006508">
    <property type="term" value="P:proteolysis"/>
    <property type="evidence" value="ECO:0007669"/>
    <property type="project" value="UniProtKB-KW"/>
</dbReference>
<dbReference type="Pfam" id="PF17899">
    <property type="entry name" value="Peptidase_M61_N"/>
    <property type="match status" value="1"/>
</dbReference>
<dbReference type="EMBL" id="FOPC01000020">
    <property type="protein sequence ID" value="SFH14414.1"/>
    <property type="molecule type" value="Genomic_DNA"/>
</dbReference>
<dbReference type="Proteomes" id="UP000199642">
    <property type="component" value="Unassembled WGS sequence"/>
</dbReference>
<dbReference type="Gene3D" id="2.60.40.3650">
    <property type="match status" value="1"/>
</dbReference>
<gene>
    <name evidence="3" type="ORF">SAMN04487988_12037</name>
</gene>
<dbReference type="RefSeq" id="WP_092794580.1">
    <property type="nucleotide sequence ID" value="NZ_FOPC01000020.1"/>
</dbReference>
<dbReference type="OrthoDB" id="9778516at2"/>
<dbReference type="InterPro" id="IPR027268">
    <property type="entry name" value="Peptidase_M4/M1_CTD_sf"/>
</dbReference>
<evidence type="ECO:0000313" key="3">
    <source>
        <dbReference type="EMBL" id="SFH14414.1"/>
    </source>
</evidence>
<keyword evidence="3" id="KW-0645">Protease</keyword>
<dbReference type="Gene3D" id="1.10.390.10">
    <property type="entry name" value="Neutral Protease Domain 2"/>
    <property type="match status" value="1"/>
</dbReference>
<evidence type="ECO:0000313" key="4">
    <source>
        <dbReference type="Proteomes" id="UP000199642"/>
    </source>
</evidence>
<dbReference type="GO" id="GO:0008237">
    <property type="term" value="F:metallopeptidase activity"/>
    <property type="evidence" value="ECO:0007669"/>
    <property type="project" value="UniProtKB-KW"/>
</dbReference>
<name>A0A1I2XLP4_9BACT</name>
<protein>
    <submittedName>
        <fullName evidence="3">Predicted metalloprotease, contains C-terminal PDZ domain</fullName>
    </submittedName>
</protein>
<dbReference type="PIRSF" id="PIRSF016493">
    <property type="entry name" value="Glycyl_aminpptds"/>
    <property type="match status" value="1"/>
</dbReference>
<accession>A0A1I2XLP4</accession>
<feature type="domain" description="Peptidase M61 N-terminal" evidence="2">
    <location>
        <begin position="3"/>
        <end position="165"/>
    </location>
</feature>
<reference evidence="4" key="1">
    <citation type="submission" date="2016-10" db="EMBL/GenBank/DDBJ databases">
        <authorList>
            <person name="Varghese N."/>
            <person name="Submissions S."/>
        </authorList>
    </citation>
    <scope>NUCLEOTIDE SEQUENCE [LARGE SCALE GENOMIC DNA]</scope>
    <source>
        <strain evidence="4">DSM 19315</strain>
    </source>
</reference>
<sequence length="547" mass="63498">MIHYSFSCHTPTSQFVQIELKIEIKIPNSVKLQLPAWRAGRYQIANYAQNIRSFSLFDSNNQPVFWEKASKDCWVFNASEVGFYRVCYEYFAAKMDAGSSWVDDQQIYLNLVNCCFEVKGTTNKAYSFDFIFPGFPEQLCTLPKISKGKYEAVDFQQVADSTFLAAHQLTQWQILLNDINIHCWIHGEVVFDQAEFLKSLQAFIKVQLEDFGEFPEKEYHFIYQLLPYKHYHGVEHLRGTVITYGPAKSLTETKAMKDLLGVSSHEFYHAWNVCAIRPKEIFPYDFSKENYTKSGWILEGITSYMGDWYMLKSDLYLDQEYFSEMERVINRVSQDFGWQNQNILESSFDLWIDGYQTGIPEKKQNIYANGALIAWALDIHLRNSGSSLSKIMKQAFDRFGRKNKAYQDGSFWMMISRSTPIWDSTDFYQSFISGNKSIVDELKKILPQIGLSLSENAHEDIITRSLGLIHLENKIQRIHPKSPAYSKLMIGDEIKSIEHSNTTNISVYRSNGQLLTFEFTEPGGNFYPNYKLNLLDEKSDLFASWRS</sequence>